<feature type="signal peptide" evidence="2">
    <location>
        <begin position="1"/>
        <end position="22"/>
    </location>
</feature>
<proteinExistence type="predicted"/>
<dbReference type="InterPro" id="IPR010512">
    <property type="entry name" value="DUF1091"/>
</dbReference>
<dbReference type="Gene3D" id="2.70.220.10">
    <property type="entry name" value="Ganglioside GM2 activator"/>
    <property type="match status" value="1"/>
</dbReference>
<dbReference type="OrthoDB" id="7911967at2759"/>
<feature type="chain" id="PRO_5026685957" evidence="2">
    <location>
        <begin position="23"/>
        <end position="179"/>
    </location>
</feature>
<dbReference type="PANTHER" id="PTHR21112:SF10">
    <property type="entry name" value="CHEMOSENSORY PROTEIN A 87A"/>
    <property type="match status" value="1"/>
</dbReference>
<keyword evidence="1 2" id="KW-0732">Signal</keyword>
<dbReference type="RefSeq" id="XP_023179819.2">
    <property type="nucleotide sequence ID" value="XM_023324051.2"/>
</dbReference>
<evidence type="ECO:0000256" key="2">
    <source>
        <dbReference type="SAM" id="SignalP"/>
    </source>
</evidence>
<dbReference type="OMA" id="CDFMKSY"/>
<dbReference type="AlphaFoldDB" id="A0A6J1MGC6"/>
<evidence type="ECO:0000256" key="1">
    <source>
        <dbReference type="ARBA" id="ARBA00022729"/>
    </source>
</evidence>
<reference evidence="4" key="1">
    <citation type="submission" date="2025-08" db="UniProtKB">
        <authorList>
            <consortium name="RefSeq"/>
        </authorList>
    </citation>
    <scope>IDENTIFICATION</scope>
    <source>
        <strain evidence="4">15085-1641.00</strain>
        <tissue evidence="4">Whole body</tissue>
    </source>
</reference>
<evidence type="ECO:0000313" key="4">
    <source>
        <dbReference type="RefSeq" id="XP_023179819.2"/>
    </source>
</evidence>
<gene>
    <name evidence="4" type="primary">LOC111605502</name>
</gene>
<protein>
    <submittedName>
        <fullName evidence="4">Uncharacterized protein LOC111605502</fullName>
    </submittedName>
</protein>
<dbReference type="KEGG" id="dhe:111605502"/>
<keyword evidence="3" id="KW-1185">Reference proteome</keyword>
<dbReference type="Pfam" id="PF06477">
    <property type="entry name" value="DUF1091"/>
    <property type="match status" value="1"/>
</dbReference>
<dbReference type="SMART" id="SM00697">
    <property type="entry name" value="DM8"/>
    <property type="match status" value="1"/>
</dbReference>
<dbReference type="InterPro" id="IPR036846">
    <property type="entry name" value="GM2-AP_sf"/>
</dbReference>
<organism evidence="3 4">
    <name type="scientific">Drosophila hydei</name>
    <name type="common">Fruit fly</name>
    <dbReference type="NCBI Taxonomy" id="7224"/>
    <lineage>
        <taxon>Eukaryota</taxon>
        <taxon>Metazoa</taxon>
        <taxon>Ecdysozoa</taxon>
        <taxon>Arthropoda</taxon>
        <taxon>Hexapoda</taxon>
        <taxon>Insecta</taxon>
        <taxon>Pterygota</taxon>
        <taxon>Neoptera</taxon>
        <taxon>Endopterygota</taxon>
        <taxon>Diptera</taxon>
        <taxon>Brachycera</taxon>
        <taxon>Muscomorpha</taxon>
        <taxon>Ephydroidea</taxon>
        <taxon>Drosophilidae</taxon>
        <taxon>Drosophila</taxon>
    </lineage>
</organism>
<evidence type="ECO:0000313" key="3">
    <source>
        <dbReference type="Proteomes" id="UP000504633"/>
    </source>
</evidence>
<dbReference type="Proteomes" id="UP000504633">
    <property type="component" value="Unplaced"/>
</dbReference>
<dbReference type="CTD" id="41642"/>
<accession>A0A6J1MGC6</accession>
<name>A0A6J1MGC6_DROHY</name>
<sequence length="179" mass="20323">MSVCLVNLFALLLVSSCVLVQSGQFNSSIGQIAKTHEDKTMFESDIKVKYQDEKASAKINGELKIFENLDNDWKVNITILVAKTPLLPYSMHKDYPVMGVCDLMGSLYKNFLYAKIKDYSNAPDPSSCPLAPQNFYLKDYTLHATELEKYFPTGFYKIYGELLKDKEVKLGYMMEIVIG</sequence>
<dbReference type="PANTHER" id="PTHR21112">
    <property type="entry name" value="CHEMOSENSORY PROTEIN A 29A-RELATED"/>
    <property type="match status" value="1"/>
</dbReference>
<dbReference type="GeneID" id="111605502"/>